<accession>A0A8T2N5W5</accession>
<evidence type="ECO:0000313" key="1">
    <source>
        <dbReference type="EMBL" id="KAG9335799.1"/>
    </source>
</evidence>
<comment type="caution">
    <text evidence="1">The sequence shown here is derived from an EMBL/GenBank/DDBJ whole genome shotgun (WGS) entry which is preliminary data.</text>
</comment>
<dbReference type="Proteomes" id="UP000824540">
    <property type="component" value="Unassembled WGS sequence"/>
</dbReference>
<sequence length="130" mass="14705">MSGLSLFPDICPVWFVSGDPDVRRGINGAVTNATRRCPMCLLHTCYRSFAESFPPQACRCFYVFIVERLPQKWDDFPGLLIGWGPQELEEREVWVIFNGQRTIRAAFGRSVFRRSSSPREAPSPACGGFL</sequence>
<organism evidence="1 2">
    <name type="scientific">Albula glossodonta</name>
    <name type="common">roundjaw bonefish</name>
    <dbReference type="NCBI Taxonomy" id="121402"/>
    <lineage>
        <taxon>Eukaryota</taxon>
        <taxon>Metazoa</taxon>
        <taxon>Chordata</taxon>
        <taxon>Craniata</taxon>
        <taxon>Vertebrata</taxon>
        <taxon>Euteleostomi</taxon>
        <taxon>Actinopterygii</taxon>
        <taxon>Neopterygii</taxon>
        <taxon>Teleostei</taxon>
        <taxon>Albuliformes</taxon>
        <taxon>Albulidae</taxon>
        <taxon>Albula</taxon>
    </lineage>
</organism>
<dbReference type="EMBL" id="JAFBMS010000109">
    <property type="protein sequence ID" value="KAG9335799.1"/>
    <property type="molecule type" value="Genomic_DNA"/>
</dbReference>
<name>A0A8T2N5W5_9TELE</name>
<proteinExistence type="predicted"/>
<protein>
    <submittedName>
        <fullName evidence="1">Uncharacterized protein</fullName>
    </submittedName>
</protein>
<evidence type="ECO:0000313" key="2">
    <source>
        <dbReference type="Proteomes" id="UP000824540"/>
    </source>
</evidence>
<keyword evidence="2" id="KW-1185">Reference proteome</keyword>
<reference evidence="1" key="1">
    <citation type="thesis" date="2021" institute="BYU ScholarsArchive" country="Provo, UT, USA">
        <title>Applications of and Algorithms for Genome Assembly and Genomic Analyses with an Emphasis on Marine Teleosts.</title>
        <authorList>
            <person name="Pickett B.D."/>
        </authorList>
    </citation>
    <scope>NUCLEOTIDE SEQUENCE</scope>
    <source>
        <strain evidence="1">HI-2016</strain>
    </source>
</reference>
<gene>
    <name evidence="1" type="ORF">JZ751_003631</name>
</gene>
<dbReference type="AlphaFoldDB" id="A0A8T2N5W5"/>